<accession>A0A1Q9ERG0</accession>
<dbReference type="InterPro" id="IPR001202">
    <property type="entry name" value="WW_dom"/>
</dbReference>
<feature type="compositionally biased region" description="Low complexity" evidence="6">
    <location>
        <begin position="599"/>
        <end position="609"/>
    </location>
</feature>
<evidence type="ECO:0000256" key="2">
    <source>
        <dbReference type="ARBA" id="ARBA00022679"/>
    </source>
</evidence>
<organism evidence="7 8">
    <name type="scientific">Symbiodinium microadriaticum</name>
    <name type="common">Dinoflagellate</name>
    <name type="synonym">Zooxanthella microadriatica</name>
    <dbReference type="NCBI Taxonomy" id="2951"/>
    <lineage>
        <taxon>Eukaryota</taxon>
        <taxon>Sar</taxon>
        <taxon>Alveolata</taxon>
        <taxon>Dinophyceae</taxon>
        <taxon>Suessiales</taxon>
        <taxon>Symbiodiniaceae</taxon>
        <taxon>Symbiodinium</taxon>
    </lineage>
</organism>
<dbReference type="OMA" id="WIVNTHR"/>
<keyword evidence="8" id="KW-1185">Reference proteome</keyword>
<dbReference type="GO" id="GO:0004674">
    <property type="term" value="F:protein serine/threonine kinase activity"/>
    <property type="evidence" value="ECO:0007669"/>
    <property type="project" value="UniProtKB-KW"/>
</dbReference>
<protein>
    <submittedName>
        <fullName evidence="7">Mitogen-activated protein kinase kinase kinase ANP1</fullName>
    </submittedName>
</protein>
<dbReference type="Proteomes" id="UP000186817">
    <property type="component" value="Unassembled WGS sequence"/>
</dbReference>
<evidence type="ECO:0000256" key="1">
    <source>
        <dbReference type="ARBA" id="ARBA00022527"/>
    </source>
</evidence>
<keyword evidence="4 7" id="KW-0418">Kinase</keyword>
<dbReference type="Gene3D" id="2.20.70.10">
    <property type="match status" value="1"/>
</dbReference>
<evidence type="ECO:0000256" key="4">
    <source>
        <dbReference type="ARBA" id="ARBA00022777"/>
    </source>
</evidence>
<dbReference type="PROSITE" id="PS50020">
    <property type="entry name" value="WW_DOMAIN_2"/>
    <property type="match status" value="1"/>
</dbReference>
<dbReference type="CDD" id="cd00201">
    <property type="entry name" value="WW"/>
    <property type="match status" value="1"/>
</dbReference>
<dbReference type="Gene3D" id="1.10.510.10">
    <property type="entry name" value="Transferase(Phosphotransferase) domain 1"/>
    <property type="match status" value="1"/>
</dbReference>
<keyword evidence="5" id="KW-0067">ATP-binding</keyword>
<feature type="compositionally biased region" description="Low complexity" evidence="6">
    <location>
        <begin position="31"/>
        <end position="50"/>
    </location>
</feature>
<dbReference type="InterPro" id="IPR017441">
    <property type="entry name" value="Protein_kinase_ATP_BS"/>
</dbReference>
<dbReference type="OrthoDB" id="10020384at2759"/>
<evidence type="ECO:0000256" key="6">
    <source>
        <dbReference type="SAM" id="MobiDB-lite"/>
    </source>
</evidence>
<dbReference type="InterPro" id="IPR000719">
    <property type="entry name" value="Prot_kinase_dom"/>
</dbReference>
<dbReference type="SUPFAM" id="SSF56112">
    <property type="entry name" value="Protein kinase-like (PK-like)"/>
    <property type="match status" value="1"/>
</dbReference>
<dbReference type="SUPFAM" id="SSF51045">
    <property type="entry name" value="WW domain"/>
    <property type="match status" value="1"/>
</dbReference>
<keyword evidence="3" id="KW-0547">Nucleotide-binding</keyword>
<name>A0A1Q9ERG0_SYMMI</name>
<gene>
    <name evidence="7" type="primary">ANP1</name>
    <name evidence="7" type="ORF">AK812_SmicGene6303</name>
</gene>
<evidence type="ECO:0000256" key="3">
    <source>
        <dbReference type="ARBA" id="ARBA00022741"/>
    </source>
</evidence>
<reference evidence="7 8" key="1">
    <citation type="submission" date="2016-02" db="EMBL/GenBank/DDBJ databases">
        <title>Genome analysis of coral dinoflagellate symbionts highlights evolutionary adaptations to a symbiotic lifestyle.</title>
        <authorList>
            <person name="Aranda M."/>
            <person name="Li Y."/>
            <person name="Liew Y.J."/>
            <person name="Baumgarten S."/>
            <person name="Simakov O."/>
            <person name="Wilson M."/>
            <person name="Piel J."/>
            <person name="Ashoor H."/>
            <person name="Bougouffa S."/>
            <person name="Bajic V.B."/>
            <person name="Ryu T."/>
            <person name="Ravasi T."/>
            <person name="Bayer T."/>
            <person name="Micklem G."/>
            <person name="Kim H."/>
            <person name="Bhak J."/>
            <person name="Lajeunesse T.C."/>
            <person name="Voolstra C.R."/>
        </authorList>
    </citation>
    <scope>NUCLEOTIDE SEQUENCE [LARGE SCALE GENOMIC DNA]</scope>
    <source>
        <strain evidence="7 8">CCMP2467</strain>
    </source>
</reference>
<evidence type="ECO:0000256" key="5">
    <source>
        <dbReference type="ARBA" id="ARBA00022840"/>
    </source>
</evidence>
<evidence type="ECO:0000313" key="8">
    <source>
        <dbReference type="Proteomes" id="UP000186817"/>
    </source>
</evidence>
<dbReference type="Pfam" id="PF00069">
    <property type="entry name" value="Pkinase"/>
    <property type="match status" value="1"/>
</dbReference>
<dbReference type="PANTHER" id="PTHR11584">
    <property type="entry name" value="SERINE/THREONINE PROTEIN KINASE"/>
    <property type="match status" value="1"/>
</dbReference>
<dbReference type="InterPro" id="IPR036020">
    <property type="entry name" value="WW_dom_sf"/>
</dbReference>
<dbReference type="GO" id="GO:0005524">
    <property type="term" value="F:ATP binding"/>
    <property type="evidence" value="ECO:0007669"/>
    <property type="project" value="UniProtKB-UniRule"/>
</dbReference>
<comment type="caution">
    <text evidence="7">The sequence shown here is derived from an EMBL/GenBank/DDBJ whole genome shotgun (WGS) entry which is preliminary data.</text>
</comment>
<proteinExistence type="predicted"/>
<dbReference type="InterPro" id="IPR008271">
    <property type="entry name" value="Ser/Thr_kinase_AS"/>
</dbReference>
<feature type="region of interest" description="Disordered" evidence="6">
    <location>
        <begin position="578"/>
        <end position="626"/>
    </location>
</feature>
<keyword evidence="2" id="KW-0808">Transferase</keyword>
<keyword evidence="1" id="KW-0723">Serine/threonine-protein kinase</keyword>
<dbReference type="CDD" id="cd06606">
    <property type="entry name" value="STKc_MAPKKK"/>
    <property type="match status" value="1"/>
</dbReference>
<dbReference type="SMART" id="SM00220">
    <property type="entry name" value="S_TKc"/>
    <property type="match status" value="1"/>
</dbReference>
<dbReference type="SMART" id="SM00456">
    <property type="entry name" value="WW"/>
    <property type="match status" value="1"/>
</dbReference>
<dbReference type="EMBL" id="LSRX01000086">
    <property type="protein sequence ID" value="OLQ10012.1"/>
    <property type="molecule type" value="Genomic_DNA"/>
</dbReference>
<sequence>MGAGCIRATAAVSSERYKLTIEPPPTDGDDVTAATPATPSAEPSAAVASPPSSPCGSRSVGELKATLKGMGWKLPANVVEKSELLALVEEAEKQKAAKDAARAASPAGYKETSSQSVAGMKRRLKELGFKVPSSIVEKSELQALLEEAEHQAKAWQTGAGRPTAPPKATAAVKLGSQLRDLGVAPEQVVEEKEVRSYLSEAVQRQPKVQAMANEEGVTLTCTRGLTGVAEIQVQAQSDTSSIASENLREAEISVDPATLQRGDSIGHGSFGSVFKAMIADSGVVIAVKEVFIDVQRKPDEKLKVQLENEIEVMRSLRHPHIVSYYGCHWADDHLQMYLEYMAGGSLAQVLANFGPLEESLIARYTQQLLLGLEYLHTQNPYILHRDIKGANVLVGLDSLAKLADFGCSKRAKETTSVTIEGSIPWMAPEVLTHSRYGRAGDIWSFGCLVIEMATADSPWGHFDNLMAAILKIGMSGELPPIPDTVSVNCRGFIRRCTQHDPGKRLSATELLNEDFVLVPDEEGCHKKKEEASTAAQPAPACERIEEEDAEELLPVGWERHYDPHWSAWYYWHRNSGRSQWVRPNDDEADVEEESTSQRSGKSGKSGKSSQGPGLPQTLPGFVSDEC</sequence>
<dbReference type="InterPro" id="IPR011009">
    <property type="entry name" value="Kinase-like_dom_sf"/>
</dbReference>
<dbReference type="PROSITE" id="PS00107">
    <property type="entry name" value="PROTEIN_KINASE_ATP"/>
    <property type="match status" value="1"/>
</dbReference>
<evidence type="ECO:0000313" key="7">
    <source>
        <dbReference type="EMBL" id="OLQ10012.1"/>
    </source>
</evidence>
<dbReference type="PROSITE" id="PS00108">
    <property type="entry name" value="PROTEIN_KINASE_ST"/>
    <property type="match status" value="1"/>
</dbReference>
<dbReference type="PROSITE" id="PS50011">
    <property type="entry name" value="PROTEIN_KINASE_DOM"/>
    <property type="match status" value="1"/>
</dbReference>
<dbReference type="PANTHER" id="PTHR11584:SF369">
    <property type="entry name" value="MITOGEN-ACTIVATED PROTEIN KINASE KINASE KINASE 19-RELATED"/>
    <property type="match status" value="1"/>
</dbReference>
<dbReference type="AlphaFoldDB" id="A0A1Q9ERG0"/>
<dbReference type="PROSITE" id="PS01159">
    <property type="entry name" value="WW_DOMAIN_1"/>
    <property type="match status" value="1"/>
</dbReference>
<feature type="region of interest" description="Disordered" evidence="6">
    <location>
        <begin position="17"/>
        <end position="59"/>
    </location>
</feature>